<protein>
    <submittedName>
        <fullName evidence="2">Uncharacterized protein</fullName>
    </submittedName>
</protein>
<evidence type="ECO:0000313" key="1">
    <source>
        <dbReference type="EMBL" id="QJA43567.1"/>
    </source>
</evidence>
<evidence type="ECO:0000313" key="2">
    <source>
        <dbReference type="EMBL" id="QJA46272.1"/>
    </source>
</evidence>
<dbReference type="EMBL" id="MT144609">
    <property type="protein sequence ID" value="QJA43567.1"/>
    <property type="molecule type" value="Genomic_DNA"/>
</dbReference>
<reference evidence="2" key="1">
    <citation type="submission" date="2020-03" db="EMBL/GenBank/DDBJ databases">
        <title>The deep terrestrial virosphere.</title>
        <authorList>
            <person name="Holmfeldt K."/>
            <person name="Nilsson E."/>
            <person name="Simone D."/>
            <person name="Lopez-Fernandez M."/>
            <person name="Wu X."/>
            <person name="de Brujin I."/>
            <person name="Lundin D."/>
            <person name="Andersson A."/>
            <person name="Bertilsson S."/>
            <person name="Dopson M."/>
        </authorList>
    </citation>
    <scope>NUCLEOTIDE SEQUENCE</scope>
    <source>
        <strain evidence="4">MM415A00447</strain>
        <strain evidence="3">MM415B00439</strain>
        <strain evidence="2">TM448A00343</strain>
        <strain evidence="1">TM448B00310</strain>
    </source>
</reference>
<accession>A0A6H1ZFM5</accession>
<dbReference type="EMBL" id="MT144006">
    <property type="protein sequence ID" value="QJA46272.1"/>
    <property type="molecule type" value="Genomic_DNA"/>
</dbReference>
<organism evidence="2">
    <name type="scientific">viral metagenome</name>
    <dbReference type="NCBI Taxonomy" id="1070528"/>
    <lineage>
        <taxon>unclassified sequences</taxon>
        <taxon>metagenomes</taxon>
        <taxon>organismal metagenomes</taxon>
    </lineage>
</organism>
<evidence type="ECO:0000313" key="3">
    <source>
        <dbReference type="EMBL" id="QJA65066.1"/>
    </source>
</evidence>
<evidence type="ECO:0000313" key="4">
    <source>
        <dbReference type="EMBL" id="QJA82063.1"/>
    </source>
</evidence>
<dbReference type="AlphaFoldDB" id="A0A6H1ZFM5"/>
<dbReference type="EMBL" id="MT142478">
    <property type="protein sequence ID" value="QJA82063.1"/>
    <property type="molecule type" value="Genomic_DNA"/>
</dbReference>
<name>A0A6H1ZFM5_9ZZZZ</name>
<dbReference type="EMBL" id="MT141531">
    <property type="protein sequence ID" value="QJA65066.1"/>
    <property type="molecule type" value="Genomic_DNA"/>
</dbReference>
<sequence length="102" mass="12184">MPSKELNEREEEWAGLDTIRGLVGEPPDKIKVPFKVMKKQQMLLYEWNPLHIAIIPYCYKCKEVLVWHRYHTGGILFHCPKCRREWIEDEDWNKTGGSKNEK</sequence>
<proteinExistence type="predicted"/>
<gene>
    <name evidence="4" type="ORF">MM415A00447_0009</name>
    <name evidence="3" type="ORF">MM415B00439_0022</name>
    <name evidence="2" type="ORF">TM448A00343_0024</name>
    <name evidence="1" type="ORF">TM448B00310_0004</name>
</gene>